<gene>
    <name evidence="1" type="ORF">G5B17_18185</name>
</gene>
<keyword evidence="2" id="KW-1185">Reference proteome</keyword>
<dbReference type="RefSeq" id="WP_118583962.1">
    <property type="nucleotide sequence ID" value="NZ_JAAIPV010000030.1"/>
</dbReference>
<dbReference type="GeneID" id="69515968"/>
<reference evidence="1 2" key="1">
    <citation type="journal article" date="2020" name="Cell Host Microbe">
        <title>Functional and Genomic Variation between Human-Derived Isolates of Lachnospiraceae Reveals Inter- and Intra-Species Diversity.</title>
        <authorList>
            <person name="Sorbara M.T."/>
            <person name="Littmann E.R."/>
            <person name="Fontana E."/>
            <person name="Moody T.U."/>
            <person name="Kohout C.E."/>
            <person name="Gjonbalaj M."/>
            <person name="Eaton V."/>
            <person name="Seok R."/>
            <person name="Leiner I.M."/>
            <person name="Pamer E.G."/>
        </authorList>
    </citation>
    <scope>NUCLEOTIDE SEQUENCE [LARGE SCALE GENOMIC DNA]</scope>
    <source>
        <strain evidence="1 2">MSK.17.74</strain>
    </source>
</reference>
<organism evidence="1 2">
    <name type="scientific">Blautia faecis</name>
    <dbReference type="NCBI Taxonomy" id="871665"/>
    <lineage>
        <taxon>Bacteria</taxon>
        <taxon>Bacillati</taxon>
        <taxon>Bacillota</taxon>
        <taxon>Clostridia</taxon>
        <taxon>Lachnospirales</taxon>
        <taxon>Lachnospiraceae</taxon>
        <taxon>Blautia</taxon>
    </lineage>
</organism>
<dbReference type="EMBL" id="JAAITS010000069">
    <property type="protein sequence ID" value="NSG87290.1"/>
    <property type="molecule type" value="Genomic_DNA"/>
</dbReference>
<dbReference type="Pfam" id="PF19642">
    <property type="entry name" value="DUF6145"/>
    <property type="match status" value="1"/>
</dbReference>
<name>A0ABX2HAS3_9FIRM</name>
<proteinExistence type="predicted"/>
<evidence type="ECO:0000313" key="1">
    <source>
        <dbReference type="EMBL" id="NSG87290.1"/>
    </source>
</evidence>
<evidence type="ECO:0000313" key="2">
    <source>
        <dbReference type="Proteomes" id="UP001644719"/>
    </source>
</evidence>
<dbReference type="Proteomes" id="UP001644719">
    <property type="component" value="Unassembled WGS sequence"/>
</dbReference>
<accession>A0ABX2HAS3</accession>
<dbReference type="InterPro" id="IPR046143">
    <property type="entry name" value="DUF6145"/>
</dbReference>
<protein>
    <submittedName>
        <fullName evidence="1">Uncharacterized protein</fullName>
    </submittedName>
</protein>
<sequence>MYQENVVLCGASAYEQKYYFNKDFDSLPDHVKKELQIMCVLFTEEIGGIFTLEFDDHGNLQFKTEATEADGFYDDIGGALKIKKLRVEKEELLESLEMYYRVFFLGEDVDKEKTEE</sequence>
<comment type="caution">
    <text evidence="1">The sequence shown here is derived from an EMBL/GenBank/DDBJ whole genome shotgun (WGS) entry which is preliminary data.</text>
</comment>